<evidence type="ECO:0000313" key="7">
    <source>
        <dbReference type="Proteomes" id="UP000053477"/>
    </source>
</evidence>
<dbReference type="EMBL" id="KQ085936">
    <property type="protein sequence ID" value="KLO14954.1"/>
    <property type="molecule type" value="Genomic_DNA"/>
</dbReference>
<evidence type="ECO:0000313" key="6">
    <source>
        <dbReference type="EMBL" id="KLO14954.1"/>
    </source>
</evidence>
<organism evidence="6 7">
    <name type="scientific">Schizopora paradoxa</name>
    <dbReference type="NCBI Taxonomy" id="27342"/>
    <lineage>
        <taxon>Eukaryota</taxon>
        <taxon>Fungi</taxon>
        <taxon>Dikarya</taxon>
        <taxon>Basidiomycota</taxon>
        <taxon>Agaricomycotina</taxon>
        <taxon>Agaricomycetes</taxon>
        <taxon>Hymenochaetales</taxon>
        <taxon>Schizoporaceae</taxon>
        <taxon>Schizopora</taxon>
    </lineage>
</organism>
<keyword evidence="3 4" id="KW-0539">Nucleus</keyword>
<reference evidence="6 7" key="1">
    <citation type="submission" date="2015-04" db="EMBL/GenBank/DDBJ databases">
        <title>Complete genome sequence of Schizopora paradoxa KUC8140, a cosmopolitan wood degrader in East Asia.</title>
        <authorList>
            <consortium name="DOE Joint Genome Institute"/>
            <person name="Min B."/>
            <person name="Park H."/>
            <person name="Jang Y."/>
            <person name="Kim J.-J."/>
            <person name="Kim K.H."/>
            <person name="Pangilinan J."/>
            <person name="Lipzen A."/>
            <person name="Riley R."/>
            <person name="Grigoriev I.V."/>
            <person name="Spatafora J.W."/>
            <person name="Choi I.-G."/>
        </authorList>
    </citation>
    <scope>NUCLEOTIDE SEQUENCE [LARGE SCALE GENOMIC DNA]</scope>
    <source>
        <strain evidence="6 7">KUC8140</strain>
    </source>
</reference>
<evidence type="ECO:0000256" key="1">
    <source>
        <dbReference type="ARBA" id="ARBA00004123"/>
    </source>
</evidence>
<dbReference type="GO" id="GO:0016592">
    <property type="term" value="C:mediator complex"/>
    <property type="evidence" value="ECO:0007669"/>
    <property type="project" value="InterPro"/>
</dbReference>
<dbReference type="GO" id="GO:0006357">
    <property type="term" value="P:regulation of transcription by RNA polymerase II"/>
    <property type="evidence" value="ECO:0007669"/>
    <property type="project" value="InterPro"/>
</dbReference>
<feature type="compositionally biased region" description="Acidic residues" evidence="5">
    <location>
        <begin position="277"/>
        <end position="289"/>
    </location>
</feature>
<feature type="compositionally biased region" description="Low complexity" evidence="5">
    <location>
        <begin position="93"/>
        <end position="110"/>
    </location>
</feature>
<comment type="subcellular location">
    <subcellularLocation>
        <location evidence="1 4">Nucleus</location>
    </subcellularLocation>
</comment>
<gene>
    <name evidence="4" type="primary">MED20</name>
    <name evidence="6" type="ORF">SCHPADRAFT_902811</name>
</gene>
<dbReference type="InterPro" id="IPR013921">
    <property type="entry name" value="Mediator_Med20"/>
</dbReference>
<feature type="region of interest" description="Disordered" evidence="5">
    <location>
        <begin position="93"/>
        <end position="118"/>
    </location>
</feature>
<sequence>MGFTGLARWENAPTTGLDLVKQNIIRNLNGVERSRWHLSVRSYRSVIPQSPGFPYSVERTMCALTMDQNVFVLVTDNSAPTRAEYLQAVEQAQAQAQSQASPSGSAASPGRHASTHMVEPPHYKNTFLTVSPPGALEQLLTQLGSRWVPTRQRNAIQQRNPGGTTGQQLVVEGSIFSIGTDWRVRAGNVVLTGGAVKGMLLEAEYLPLPNMRSLAPDGSSELLTSLLTSVLPPVPNASAVAVAVSDAQWEEALWNRADGEEQGVEKKTESSSTGADPDGDLYAYEDEENPSLKQKGDWTGVDRDRRSAYLIIGALSSEGIL</sequence>
<evidence type="ECO:0000256" key="2">
    <source>
        <dbReference type="ARBA" id="ARBA00010743"/>
    </source>
</evidence>
<dbReference type="AlphaFoldDB" id="A0A0H2RT19"/>
<accession>A0A0H2RT19</accession>
<dbReference type="STRING" id="27342.A0A0H2RT19"/>
<feature type="compositionally biased region" description="Basic and acidic residues" evidence="5">
    <location>
        <begin position="257"/>
        <end position="269"/>
    </location>
</feature>
<comment type="subunit">
    <text evidence="4">Component of the Mediator complex.</text>
</comment>
<evidence type="ECO:0000256" key="4">
    <source>
        <dbReference type="RuleBase" id="RU364152"/>
    </source>
</evidence>
<comment type="similarity">
    <text evidence="2 4">Belongs to the Mediator complex subunit 20 family.</text>
</comment>
<keyword evidence="4" id="KW-0010">Activator</keyword>
<dbReference type="Proteomes" id="UP000053477">
    <property type="component" value="Unassembled WGS sequence"/>
</dbReference>
<dbReference type="OrthoDB" id="3264224at2759"/>
<keyword evidence="4" id="KW-0804">Transcription</keyword>
<evidence type="ECO:0000256" key="5">
    <source>
        <dbReference type="SAM" id="MobiDB-lite"/>
    </source>
</evidence>
<dbReference type="Pfam" id="PF08612">
    <property type="entry name" value="Med20"/>
    <property type="match status" value="1"/>
</dbReference>
<keyword evidence="4" id="KW-0805">Transcription regulation</keyword>
<feature type="region of interest" description="Disordered" evidence="5">
    <location>
        <begin position="255"/>
        <end position="299"/>
    </location>
</feature>
<name>A0A0H2RT19_9AGAM</name>
<evidence type="ECO:0000256" key="3">
    <source>
        <dbReference type="ARBA" id="ARBA00023242"/>
    </source>
</evidence>
<dbReference type="InParanoid" id="A0A0H2RT19"/>
<keyword evidence="7" id="KW-1185">Reference proteome</keyword>
<dbReference type="GO" id="GO:0003712">
    <property type="term" value="F:transcription coregulator activity"/>
    <property type="evidence" value="ECO:0007669"/>
    <property type="project" value="InterPro"/>
</dbReference>
<protein>
    <recommendedName>
        <fullName evidence="4">Mediator of RNA polymerase II transcription subunit 20</fullName>
    </recommendedName>
    <alternativeName>
        <fullName evidence="4">Mediator complex subunit 20</fullName>
    </alternativeName>
</protein>
<comment type="function">
    <text evidence="4">Component of the Mediator complex, a coactivator involved in the regulated transcription of nearly all RNA polymerase II-dependent genes. Mediator functions as a bridge to convey information from gene-specific regulatory proteins to the basal RNA polymerase II transcription machinery. Mediator is recruited to promoters by direct interactions with regulatory proteins and serves as a scaffold for the assembly of a functional preinitiation complex with RNA polymerase II and the general transcription factors.</text>
</comment>
<proteinExistence type="inferred from homology"/>